<accession>A0ABY6PL44</accession>
<reference evidence="1" key="1">
    <citation type="journal article" date="2022" name="Front. Microbiol.">
        <title>Mirubactin C rescues the lethal effect of cell wall biosynthesis mutations in Bacillus subtilis.</title>
        <authorList>
            <person name="Kepplinger B."/>
            <person name="Wen X."/>
            <person name="Tyler A.R."/>
            <person name="Kim B.Y."/>
            <person name="Brown J."/>
            <person name="Banks P."/>
            <person name="Dashti Y."/>
            <person name="Mackenzie E.S."/>
            <person name="Wills C."/>
            <person name="Kawai Y."/>
            <person name="Waldron K.J."/>
            <person name="Allenby N.E.E."/>
            <person name="Wu L.J."/>
            <person name="Hall M.J."/>
            <person name="Errington J."/>
        </authorList>
    </citation>
    <scope>NUCLEOTIDE SEQUENCE</scope>
    <source>
        <strain evidence="1">MDA8-470</strain>
    </source>
</reference>
<organism evidence="1 2">
    <name type="scientific">Streptomyces drozdowiczii</name>
    <dbReference type="NCBI Taxonomy" id="202862"/>
    <lineage>
        <taxon>Bacteria</taxon>
        <taxon>Bacillati</taxon>
        <taxon>Actinomycetota</taxon>
        <taxon>Actinomycetes</taxon>
        <taxon>Kitasatosporales</taxon>
        <taxon>Streptomycetaceae</taxon>
        <taxon>Streptomyces</taxon>
    </lineage>
</organism>
<gene>
    <name evidence="1" type="ORF">NEH16_01410</name>
</gene>
<dbReference type="EMBL" id="CP098740">
    <property type="protein sequence ID" value="UZK52952.1"/>
    <property type="molecule type" value="Genomic_DNA"/>
</dbReference>
<protein>
    <submittedName>
        <fullName evidence="1">Uncharacterized protein</fullName>
    </submittedName>
</protein>
<name>A0ABY6PL44_9ACTN</name>
<proteinExistence type="predicted"/>
<keyword evidence="2" id="KW-1185">Reference proteome</keyword>
<evidence type="ECO:0000313" key="1">
    <source>
        <dbReference type="EMBL" id="UZK52952.1"/>
    </source>
</evidence>
<sequence>MSFTDSSDAPIYAGLVEEHGDVMAEVRRVAEETMREADRAIDFSDIRRSPAYR</sequence>
<dbReference type="RefSeq" id="WP_164629374.1">
    <property type="nucleotide sequence ID" value="NZ_CP098740.1"/>
</dbReference>
<evidence type="ECO:0000313" key="2">
    <source>
        <dbReference type="Proteomes" id="UP001164963"/>
    </source>
</evidence>
<dbReference type="Proteomes" id="UP001164963">
    <property type="component" value="Chromosome"/>
</dbReference>